<sequence>MIRPTVSVAKAAAPSVSSRGKETIGNLMKFLHLQAKLEANKPTYSRFLGLSASLSPPTEQKPCADGIKIETVKDVSPVRADRFSFLDASVSRSNSSGVDGGQQQQYYQQEEFLVFRYKFPVNDRLKYLPGDNGKTIATESGVLRSNSSPVSLSAYISILDEITTYNIISATGPKRPRPGVSVTMQSQWGPAHPSRNGSPASLEEVDVVTTITKKGRNLAFVRAEVRDPNNNDGVICYFDHVKYLSVNWMVGLVMSPMGMRFLDLFLRYVWPYLNNHGNSSMDNSNSSSSNTEPDHHSGIMDSFRQTSDVTATFRFGPDHTNGFGGLHGGFQAVLMERLGQAVARKELSKVADATGSNSSRNWVDVECQRLQVSYQSSASRHLELRAHVIDPPRPDRPSVTLRIEMLRGNGDSETNHRNSNSDDDDDDSNESPTSHKPRQGLKRVVVSEGILTFASASSKTKIQ</sequence>
<name>A0A7S4AQP0_9STRA</name>
<feature type="region of interest" description="Disordered" evidence="2">
    <location>
        <begin position="176"/>
        <end position="202"/>
    </location>
</feature>
<dbReference type="Gene3D" id="3.10.129.10">
    <property type="entry name" value="Hotdog Thioesterase"/>
    <property type="match status" value="2"/>
</dbReference>
<dbReference type="EMBL" id="HBIX01023948">
    <property type="protein sequence ID" value="CAE0723820.1"/>
    <property type="molecule type" value="Transcribed_RNA"/>
</dbReference>
<dbReference type="PANTHER" id="PTHR21660">
    <property type="entry name" value="THIOESTERASE SUPERFAMILY MEMBER-RELATED"/>
    <property type="match status" value="1"/>
</dbReference>
<feature type="region of interest" description="Disordered" evidence="2">
    <location>
        <begin position="280"/>
        <end position="300"/>
    </location>
</feature>
<gene>
    <name evidence="3" type="ORF">PAUS00366_LOCUS16576</name>
</gene>
<dbReference type="GO" id="GO:0047617">
    <property type="term" value="F:fatty acyl-CoA hydrolase activity"/>
    <property type="evidence" value="ECO:0007669"/>
    <property type="project" value="InterPro"/>
</dbReference>
<dbReference type="AlphaFoldDB" id="A0A7S4AQP0"/>
<protein>
    <recommendedName>
        <fullName evidence="4">Thioesterase domain-containing protein</fullName>
    </recommendedName>
</protein>
<dbReference type="SUPFAM" id="SSF54637">
    <property type="entry name" value="Thioesterase/thiol ester dehydrase-isomerase"/>
    <property type="match status" value="1"/>
</dbReference>
<feature type="region of interest" description="Disordered" evidence="2">
    <location>
        <begin position="407"/>
        <end position="444"/>
    </location>
</feature>
<evidence type="ECO:0000313" key="3">
    <source>
        <dbReference type="EMBL" id="CAE0723820.1"/>
    </source>
</evidence>
<accession>A0A7S4AQP0</accession>
<evidence type="ECO:0000256" key="2">
    <source>
        <dbReference type="SAM" id="MobiDB-lite"/>
    </source>
</evidence>
<keyword evidence="1" id="KW-0378">Hydrolase</keyword>
<dbReference type="PANTHER" id="PTHR21660:SF1">
    <property type="entry name" value="ACYL-COENZYME A THIOESTERASE 13"/>
    <property type="match status" value="1"/>
</dbReference>
<reference evidence="3" key="1">
    <citation type="submission" date="2021-01" db="EMBL/GenBank/DDBJ databases">
        <authorList>
            <person name="Corre E."/>
            <person name="Pelletier E."/>
            <person name="Niang G."/>
            <person name="Scheremetjew M."/>
            <person name="Finn R."/>
            <person name="Kale V."/>
            <person name="Holt S."/>
            <person name="Cochrane G."/>
            <person name="Meng A."/>
            <person name="Brown T."/>
            <person name="Cohen L."/>
        </authorList>
    </citation>
    <scope>NUCLEOTIDE SEQUENCE</scope>
    <source>
        <strain evidence="3">10249 10 AB</strain>
    </source>
</reference>
<dbReference type="InterPro" id="IPR029069">
    <property type="entry name" value="HotDog_dom_sf"/>
</dbReference>
<dbReference type="InterPro" id="IPR039298">
    <property type="entry name" value="ACOT13"/>
</dbReference>
<feature type="compositionally biased region" description="Low complexity" evidence="2">
    <location>
        <begin position="280"/>
        <end position="290"/>
    </location>
</feature>
<evidence type="ECO:0000256" key="1">
    <source>
        <dbReference type="ARBA" id="ARBA00022801"/>
    </source>
</evidence>
<organism evidence="3">
    <name type="scientific">Pseudo-nitzschia australis</name>
    <dbReference type="NCBI Taxonomy" id="44445"/>
    <lineage>
        <taxon>Eukaryota</taxon>
        <taxon>Sar</taxon>
        <taxon>Stramenopiles</taxon>
        <taxon>Ochrophyta</taxon>
        <taxon>Bacillariophyta</taxon>
        <taxon>Bacillariophyceae</taxon>
        <taxon>Bacillariophycidae</taxon>
        <taxon>Bacillariales</taxon>
        <taxon>Bacillariaceae</taxon>
        <taxon>Pseudo-nitzschia</taxon>
    </lineage>
</organism>
<proteinExistence type="predicted"/>
<evidence type="ECO:0008006" key="4">
    <source>
        <dbReference type="Google" id="ProtNLM"/>
    </source>
</evidence>